<dbReference type="EMBL" id="WJXA01000002">
    <property type="protein sequence ID" value="KAF7150430.1"/>
    <property type="molecule type" value="Genomic_DNA"/>
</dbReference>
<keyword evidence="5 10" id="KW-0804">Transcription</keyword>
<evidence type="ECO:0000313" key="13">
    <source>
        <dbReference type="EMBL" id="KAF7150430.1"/>
    </source>
</evidence>
<dbReference type="GO" id="GO:0005634">
    <property type="term" value="C:nucleus"/>
    <property type="evidence" value="ECO:0007669"/>
    <property type="project" value="UniProtKB-SubCell"/>
</dbReference>
<evidence type="ECO:0000256" key="9">
    <source>
        <dbReference type="RuleBase" id="RU000682"/>
    </source>
</evidence>
<accession>A0A834LSC9</accession>
<feature type="region of interest" description="Disordered" evidence="11">
    <location>
        <begin position="68"/>
        <end position="108"/>
    </location>
</feature>
<feature type="domain" description="Homeobox" evidence="12">
    <location>
        <begin position="1"/>
        <end position="50"/>
    </location>
</feature>
<keyword evidence="6 8" id="KW-0539">Nucleus</keyword>
<dbReference type="SMART" id="SM00389">
    <property type="entry name" value="HOX"/>
    <property type="match status" value="1"/>
</dbReference>
<evidence type="ECO:0000256" key="10">
    <source>
        <dbReference type="RuleBase" id="RU369038"/>
    </source>
</evidence>
<dbReference type="CDD" id="cd00086">
    <property type="entry name" value="homeodomain"/>
    <property type="match status" value="1"/>
</dbReference>
<organism evidence="13 14">
    <name type="scientific">Rhododendron simsii</name>
    <name type="common">Sims's rhododendron</name>
    <dbReference type="NCBI Taxonomy" id="118357"/>
    <lineage>
        <taxon>Eukaryota</taxon>
        <taxon>Viridiplantae</taxon>
        <taxon>Streptophyta</taxon>
        <taxon>Embryophyta</taxon>
        <taxon>Tracheophyta</taxon>
        <taxon>Spermatophyta</taxon>
        <taxon>Magnoliopsida</taxon>
        <taxon>eudicotyledons</taxon>
        <taxon>Gunneridae</taxon>
        <taxon>Pentapetalae</taxon>
        <taxon>asterids</taxon>
        <taxon>Ericales</taxon>
        <taxon>Ericaceae</taxon>
        <taxon>Ericoideae</taxon>
        <taxon>Rhodoreae</taxon>
        <taxon>Rhododendron</taxon>
    </lineage>
</organism>
<dbReference type="Gene3D" id="1.10.10.60">
    <property type="entry name" value="Homeodomain-like"/>
    <property type="match status" value="1"/>
</dbReference>
<evidence type="ECO:0000256" key="7">
    <source>
        <dbReference type="ARBA" id="ARBA00025748"/>
    </source>
</evidence>
<sequence length="182" mass="20677">MEQVRTLKKNFEQGNKLEPESKIHLARVLRLQPRQIAIWFQNRRARWKTKQLEKDYQVLKRLESVKADNDALQSQKSKPETSSRIMRGGATAPCSTSSPSILSRPPPFTTKPVKPNPARSFFSRLHPFPFASPFRYALSPPYFRRRHRLLPTTAASSLPPPGLVWARSGRMMKLGGSAPSGE</sequence>
<dbReference type="InterPro" id="IPR001356">
    <property type="entry name" value="HD"/>
</dbReference>
<keyword evidence="2 10" id="KW-0805">Transcription regulation</keyword>
<dbReference type="Pfam" id="PF00046">
    <property type="entry name" value="Homeodomain"/>
    <property type="match status" value="1"/>
</dbReference>
<keyword evidence="3 8" id="KW-0238">DNA-binding</keyword>
<dbReference type="PANTHER" id="PTHR24326:SF176">
    <property type="entry name" value="HOMEOBOX-LEUCINE ZIPPER PROTEIN ATHB-13"/>
    <property type="match status" value="1"/>
</dbReference>
<evidence type="ECO:0000256" key="3">
    <source>
        <dbReference type="ARBA" id="ARBA00023125"/>
    </source>
</evidence>
<dbReference type="Proteomes" id="UP000626092">
    <property type="component" value="Unassembled WGS sequence"/>
</dbReference>
<dbReference type="OrthoDB" id="6159439at2759"/>
<feature type="DNA-binding region" description="Homeobox" evidence="8">
    <location>
        <begin position="3"/>
        <end position="51"/>
    </location>
</feature>
<keyword evidence="4 8" id="KW-0371">Homeobox</keyword>
<evidence type="ECO:0000256" key="1">
    <source>
        <dbReference type="ARBA" id="ARBA00004123"/>
    </source>
</evidence>
<dbReference type="InterPro" id="IPR009057">
    <property type="entry name" value="Homeodomain-like_sf"/>
</dbReference>
<dbReference type="PROSITE" id="PS00027">
    <property type="entry name" value="HOMEOBOX_1"/>
    <property type="match status" value="1"/>
</dbReference>
<dbReference type="GO" id="GO:0045893">
    <property type="term" value="P:positive regulation of DNA-templated transcription"/>
    <property type="evidence" value="ECO:0007669"/>
    <property type="project" value="TreeGrafter"/>
</dbReference>
<protein>
    <recommendedName>
        <fullName evidence="10">Homeobox-leucine zipper protein</fullName>
    </recommendedName>
    <alternativeName>
        <fullName evidence="10">HD-ZIP protein</fullName>
    </alternativeName>
    <alternativeName>
        <fullName evidence="10">Homeodomain transcription factor</fullName>
    </alternativeName>
</protein>
<gene>
    <name evidence="13" type="ORF">RHSIM_Rhsim02G0242600</name>
</gene>
<evidence type="ECO:0000256" key="8">
    <source>
        <dbReference type="PROSITE-ProRule" id="PRU00108"/>
    </source>
</evidence>
<proteinExistence type="inferred from homology"/>
<dbReference type="GO" id="GO:0043565">
    <property type="term" value="F:sequence-specific DNA binding"/>
    <property type="evidence" value="ECO:0007669"/>
    <property type="project" value="TreeGrafter"/>
</dbReference>
<evidence type="ECO:0000259" key="12">
    <source>
        <dbReference type="PROSITE" id="PS50071"/>
    </source>
</evidence>
<evidence type="ECO:0000256" key="6">
    <source>
        <dbReference type="ARBA" id="ARBA00023242"/>
    </source>
</evidence>
<evidence type="ECO:0000313" key="14">
    <source>
        <dbReference type="Proteomes" id="UP000626092"/>
    </source>
</evidence>
<evidence type="ECO:0000256" key="5">
    <source>
        <dbReference type="ARBA" id="ARBA00023163"/>
    </source>
</evidence>
<evidence type="ECO:0000256" key="4">
    <source>
        <dbReference type="ARBA" id="ARBA00023155"/>
    </source>
</evidence>
<comment type="similarity">
    <text evidence="7 10">Belongs to the HD-ZIP homeobox family. Class I subfamily.</text>
</comment>
<dbReference type="SUPFAM" id="SSF46689">
    <property type="entry name" value="Homeodomain-like"/>
    <property type="match status" value="1"/>
</dbReference>
<comment type="subcellular location">
    <subcellularLocation>
        <location evidence="1 8 9">Nucleus</location>
    </subcellularLocation>
</comment>
<dbReference type="InterPro" id="IPR017970">
    <property type="entry name" value="Homeobox_CS"/>
</dbReference>
<dbReference type="AlphaFoldDB" id="A0A834LSC9"/>
<reference evidence="13" key="1">
    <citation type="submission" date="2019-11" db="EMBL/GenBank/DDBJ databases">
        <authorList>
            <person name="Liu Y."/>
            <person name="Hou J."/>
            <person name="Li T.-Q."/>
            <person name="Guan C.-H."/>
            <person name="Wu X."/>
            <person name="Wu H.-Z."/>
            <person name="Ling F."/>
            <person name="Zhang R."/>
            <person name="Shi X.-G."/>
            <person name="Ren J.-P."/>
            <person name="Chen E.-F."/>
            <person name="Sun J.-M."/>
        </authorList>
    </citation>
    <scope>NUCLEOTIDE SEQUENCE</scope>
    <source>
        <strain evidence="13">Adult_tree_wgs_1</strain>
        <tissue evidence="13">Leaves</tissue>
    </source>
</reference>
<dbReference type="GO" id="GO:0000981">
    <property type="term" value="F:DNA-binding transcription factor activity, RNA polymerase II-specific"/>
    <property type="evidence" value="ECO:0007669"/>
    <property type="project" value="UniProtKB-UniRule"/>
</dbReference>
<name>A0A834LSC9_RHOSS</name>
<evidence type="ECO:0000256" key="2">
    <source>
        <dbReference type="ARBA" id="ARBA00023015"/>
    </source>
</evidence>
<comment type="caution">
    <text evidence="13">The sequence shown here is derived from an EMBL/GenBank/DDBJ whole genome shotgun (WGS) entry which is preliminary data.</text>
</comment>
<dbReference type="PROSITE" id="PS50071">
    <property type="entry name" value="HOMEOBOX_2"/>
    <property type="match status" value="1"/>
</dbReference>
<feature type="compositionally biased region" description="Polar residues" evidence="11">
    <location>
        <begin position="71"/>
        <end position="84"/>
    </location>
</feature>
<dbReference type="InterPro" id="IPR045224">
    <property type="entry name" value="HDZip_class_I_plant"/>
</dbReference>
<keyword evidence="14" id="KW-1185">Reference proteome</keyword>
<dbReference type="PANTHER" id="PTHR24326">
    <property type="entry name" value="HOMEOBOX-LEUCINE ZIPPER PROTEIN"/>
    <property type="match status" value="1"/>
</dbReference>
<evidence type="ECO:0000256" key="11">
    <source>
        <dbReference type="SAM" id="MobiDB-lite"/>
    </source>
</evidence>
<comment type="function">
    <text evidence="10">Transcription factor.</text>
</comment>